<reference evidence="3 4" key="2">
    <citation type="submission" date="2018-06" db="EMBL/GenBank/DDBJ databases">
        <title>Metagenomic assembly of (sub)arctic Cyanobacteria and their associated microbiome from non-axenic cultures.</title>
        <authorList>
            <person name="Baurain D."/>
        </authorList>
    </citation>
    <scope>NUCLEOTIDE SEQUENCE [LARGE SCALE GENOMIC DNA]</scope>
    <source>
        <strain evidence="3">ULC041bin1</strain>
    </source>
</reference>
<organism evidence="3 4">
    <name type="scientific">Shackletoniella antarctica</name>
    <dbReference type="NCBI Taxonomy" id="268115"/>
    <lineage>
        <taxon>Bacteria</taxon>
        <taxon>Bacillati</taxon>
        <taxon>Cyanobacteriota</taxon>
        <taxon>Cyanophyceae</taxon>
        <taxon>Oculatellales</taxon>
        <taxon>Oculatellaceae</taxon>
        <taxon>Shackletoniella</taxon>
    </lineage>
</organism>
<accession>A0A2W4Y061</accession>
<dbReference type="InterPro" id="IPR054216">
    <property type="entry name" value="DUF6930"/>
</dbReference>
<reference evidence="4" key="1">
    <citation type="submission" date="2018-04" db="EMBL/GenBank/DDBJ databases">
        <authorList>
            <person name="Cornet L."/>
        </authorList>
    </citation>
    <scope>NUCLEOTIDE SEQUENCE [LARGE SCALE GENOMIC DNA]</scope>
</reference>
<dbReference type="Pfam" id="PF22007">
    <property type="entry name" value="DUF6930"/>
    <property type="match status" value="1"/>
</dbReference>
<evidence type="ECO:0000313" key="3">
    <source>
        <dbReference type="EMBL" id="PZO36838.1"/>
    </source>
</evidence>
<feature type="domain" description="DUF6930" evidence="1">
    <location>
        <begin position="8"/>
        <end position="136"/>
    </location>
</feature>
<sequence>MTRLNRITLDRLKRLPRVASVWEGDRRSVGGLMDDDSGLRQRHTETSDCILWVDSSHGAVRGLTIVPTTCGYEPVVRTLLQAIESPQGNLTPARPQKIVVSDREIQFYLRGALQGLDIAIDYAPELPLIDELFNALQQSAEMTEAELPPRYAEAMVNQAMEIWELAPWNSLNEQQVLAVEINAWEIETLYVSMLGMGGVEYGLLMYRSLDSLKQFRQRVLLGQQSPKQMQEAFLEQDCLFLNFELFDDEPFSTAPQPISWLATAPEAVQPDFGSIHPLEGMRSQLADEEGATFLVAMEAIQRFVTRYRAQLEKPSLKAIQGSYKVPNPEKNGGSSSLKITVKTLPEVTADLADQTDEALGDGPTSRPGFPVLRDDYVPEGAIIILTQYRRQLLATAGLDPLVTFQPQGTVFQKHASPADVLQTNAFQTNAFQTNTFQTNGAAEPPDLPVVLIQTSRPKAKVLIQQLQAAQGVQAVCFNPGSDPFSGDAFELGLLQTGDGELHLFAEYETAGSADRKLLERWHHWQSECNGACAVVIASGITGSSKGKPAMKDILGIFEARCKTPKDLQLPPLMLQYAAEWEMD</sequence>
<comment type="caution">
    <text evidence="3">The sequence shown here is derived from an EMBL/GenBank/DDBJ whole genome shotgun (WGS) entry which is preliminary data.</text>
</comment>
<evidence type="ECO:0000259" key="1">
    <source>
        <dbReference type="Pfam" id="PF22007"/>
    </source>
</evidence>
<dbReference type="InterPro" id="IPR055733">
    <property type="entry name" value="DUF7309"/>
</dbReference>
<dbReference type="Pfam" id="PF23988">
    <property type="entry name" value="DUF7309"/>
    <property type="match status" value="1"/>
</dbReference>
<dbReference type="AlphaFoldDB" id="A0A2W4Y061"/>
<name>A0A2W4Y061_9CYAN</name>
<evidence type="ECO:0000313" key="4">
    <source>
        <dbReference type="Proteomes" id="UP000249081"/>
    </source>
</evidence>
<proteinExistence type="predicted"/>
<feature type="domain" description="DUF7309" evidence="2">
    <location>
        <begin position="155"/>
        <end position="244"/>
    </location>
</feature>
<dbReference type="Proteomes" id="UP000249081">
    <property type="component" value="Unassembled WGS sequence"/>
</dbReference>
<evidence type="ECO:0000259" key="2">
    <source>
        <dbReference type="Pfam" id="PF23988"/>
    </source>
</evidence>
<dbReference type="EMBL" id="QBMN01000133">
    <property type="protein sequence ID" value="PZO36838.1"/>
    <property type="molecule type" value="Genomic_DNA"/>
</dbReference>
<protein>
    <submittedName>
        <fullName evidence="3">Uncharacterized protein</fullName>
    </submittedName>
</protein>
<gene>
    <name evidence="3" type="ORF">DCF17_16695</name>
</gene>